<dbReference type="Proteomes" id="UP000478740">
    <property type="component" value="Unassembled WGS sequence"/>
</dbReference>
<evidence type="ECO:0000313" key="4">
    <source>
        <dbReference type="EMBL" id="MTH65919.1"/>
    </source>
</evidence>
<dbReference type="Pfam" id="PF07364">
    <property type="entry name" value="DUF1485"/>
    <property type="match status" value="1"/>
</dbReference>
<reference evidence="4 5" key="1">
    <citation type="submission" date="2019-11" db="EMBL/GenBank/DDBJ databases">
        <authorList>
            <person name="Dong K."/>
        </authorList>
    </citation>
    <scope>NUCLEOTIDE SEQUENCE [LARGE SCALE GENOMIC DNA]</scope>
    <source>
        <strain evidence="4 5">DK608</strain>
    </source>
</reference>
<feature type="domain" description="Microcystin LR degradation protein MlrC N-terminal" evidence="3">
    <location>
        <begin position="2"/>
        <end position="294"/>
    </location>
</feature>
<evidence type="ECO:0000256" key="1">
    <source>
        <dbReference type="PIRNR" id="PIRNR012702"/>
    </source>
</evidence>
<keyword evidence="1" id="KW-0479">Metal-binding</keyword>
<evidence type="ECO:0000313" key="5">
    <source>
        <dbReference type="Proteomes" id="UP000478740"/>
    </source>
</evidence>
<dbReference type="GO" id="GO:0046872">
    <property type="term" value="F:metal ion binding"/>
    <property type="evidence" value="ECO:0007669"/>
    <property type="project" value="UniProtKB-KW"/>
</dbReference>
<dbReference type="GO" id="GO:0006508">
    <property type="term" value="P:proteolysis"/>
    <property type="evidence" value="ECO:0007669"/>
    <property type="project" value="UniProtKB-KW"/>
</dbReference>
<sequence>MRIIVAGFQHETNTFADSRADDAAFAHGGGFPPLTRGAAMFDALHPAANLPAAGFIAAAQAAGDTILPILWCAACPSGFVVRSTYEKIADEIVQGIRDALPADAIYLDLHGAMVAEHQPCGEGELLARVRAVTGPDLPIVVSLNLHANVSARMLDLADATVAFRTYPHTDMAATGRRAYDVLAARIAQGGPFATVAHRSPYLTPICWQSTHDEPARGLYARLEAIEQATGATLSFAMGFPAADIPDCGAMVWAHAPTPEVATAAADAMNAALLAAEADFNGRLYDPAEAVAEALALNEQGVQPVILADPQDNPGAGGSSDTTGILRALVAADVPDAALGLFHDPAAAAKAHAAGTGATLTLALGGNAGLPDDRPFTVTAVVEKLSDGRLTTSGPYYGTLAMDLGPSACLRIGGTRVAVVTNRAQMADLEMFRFLGIEPATCPILVVKSAVHFRAAFQPIAGKLLTAIAPGAMRMRAMDWDWHHLPEGLRLMPGGPAFTRAAALT</sequence>
<comment type="function">
    <text evidence="1">Involved in peptidolytic degradation of cyclic heptapeptide hepatotoxin microcystin (MC).</text>
</comment>
<evidence type="ECO:0000259" key="3">
    <source>
        <dbReference type="Pfam" id="PF07364"/>
    </source>
</evidence>
<organism evidence="4 5">
    <name type="scientific">Paracoccus shanxieyensis</name>
    <dbReference type="NCBI Taxonomy" id="2675752"/>
    <lineage>
        <taxon>Bacteria</taxon>
        <taxon>Pseudomonadati</taxon>
        <taxon>Pseudomonadota</taxon>
        <taxon>Alphaproteobacteria</taxon>
        <taxon>Rhodobacterales</taxon>
        <taxon>Paracoccaceae</taxon>
        <taxon>Paracoccus</taxon>
    </lineage>
</organism>
<protein>
    <recommendedName>
        <fullName evidence="1">Microcystinase C</fullName>
        <shortName evidence="1">MlrC</shortName>
    </recommendedName>
</protein>
<comment type="caution">
    <text evidence="4">The sequence shown here is derived from an EMBL/GenBank/DDBJ whole genome shotgun (WGS) entry which is preliminary data.</text>
</comment>
<accession>A0A6L6J186</accession>
<name>A0A6L6J186_9RHOB</name>
<dbReference type="RefSeq" id="WP_155045796.1">
    <property type="nucleotide sequence ID" value="NZ_WMIH01000020.1"/>
</dbReference>
<keyword evidence="1" id="KW-0378">Hydrolase</keyword>
<dbReference type="InterPro" id="IPR015995">
    <property type="entry name" value="MlrC_N"/>
</dbReference>
<keyword evidence="5" id="KW-1185">Reference proteome</keyword>
<gene>
    <name evidence="4" type="ORF">GL284_16740</name>
</gene>
<keyword evidence="1" id="KW-0482">Metalloprotease</keyword>
<keyword evidence="1" id="KW-0645">Protease</keyword>
<comment type="cofactor">
    <cofactor evidence="1">
        <name>Zn(2+)</name>
        <dbReference type="ChEBI" id="CHEBI:29105"/>
    </cofactor>
    <text evidence="1">Binds 1 zinc ion per subunit.</text>
</comment>
<dbReference type="GO" id="GO:0008237">
    <property type="term" value="F:metallopeptidase activity"/>
    <property type="evidence" value="ECO:0007669"/>
    <property type="project" value="UniProtKB-KW"/>
</dbReference>
<dbReference type="AlphaFoldDB" id="A0A6L6J186"/>
<dbReference type="EMBL" id="WMII01000018">
    <property type="protein sequence ID" value="MTH65919.1"/>
    <property type="molecule type" value="Genomic_DNA"/>
</dbReference>
<dbReference type="Pfam" id="PF07171">
    <property type="entry name" value="MlrC_C"/>
    <property type="match status" value="1"/>
</dbReference>
<dbReference type="PIRSF" id="PIRSF012702">
    <property type="entry name" value="UCP012702"/>
    <property type="match status" value="1"/>
</dbReference>
<evidence type="ECO:0000259" key="2">
    <source>
        <dbReference type="Pfam" id="PF07171"/>
    </source>
</evidence>
<comment type="similarity">
    <text evidence="1">Belongs to the peptidase M81 family.</text>
</comment>
<feature type="domain" description="Microcystin LR degradation protein MlrC C-terminal" evidence="2">
    <location>
        <begin position="306"/>
        <end position="482"/>
    </location>
</feature>
<dbReference type="InterPro" id="IPR010799">
    <property type="entry name" value="MlrC_C"/>
</dbReference>
<dbReference type="InterPro" id="IPR009197">
    <property type="entry name" value="MlrC"/>
</dbReference>
<proteinExistence type="inferred from homology"/>